<sequence length="61" mass="6971">MPQPFQWSQSATDYARCGTTDSNDLTFTCGPHHRMLRPGGWNIRKRPEQLLFDEDDDAATS</sequence>
<proteinExistence type="predicted"/>
<dbReference type="AlphaFoldDB" id="A0A1Z4EE50"/>
<organism evidence="1 2">
    <name type="scientific">Mycobacterium shigaense</name>
    <dbReference type="NCBI Taxonomy" id="722731"/>
    <lineage>
        <taxon>Bacteria</taxon>
        <taxon>Bacillati</taxon>
        <taxon>Actinomycetota</taxon>
        <taxon>Actinomycetes</taxon>
        <taxon>Mycobacteriales</taxon>
        <taxon>Mycobacteriaceae</taxon>
        <taxon>Mycobacterium</taxon>
        <taxon>Mycobacterium simiae complex</taxon>
    </lineage>
</organism>
<name>A0A1Z4EE50_9MYCO</name>
<protein>
    <submittedName>
        <fullName evidence="1">Uncharacterized protein</fullName>
    </submittedName>
</protein>
<dbReference type="KEGG" id="mshg:MSG_01086"/>
<reference evidence="2" key="1">
    <citation type="submission" date="2017-06" db="EMBL/GenBank/DDBJ databases">
        <title>Complete Genome Sequence of Mycobacterium shigaense.</title>
        <authorList>
            <person name="Fukano H."/>
            <person name="Yoshida M."/>
            <person name="Kazumi Y."/>
            <person name="Ogura Y."/>
            <person name="Mitarai S."/>
            <person name="Hayashi T."/>
            <person name="Hoshino Y."/>
        </authorList>
    </citation>
    <scope>NUCLEOTIDE SEQUENCE [LARGE SCALE GENOMIC DNA]</scope>
    <source>
        <strain evidence="2">UN-152</strain>
    </source>
</reference>
<accession>A0A1Z4EE50</accession>
<dbReference type="EMBL" id="AP018164">
    <property type="protein sequence ID" value="BAX91245.1"/>
    <property type="molecule type" value="Genomic_DNA"/>
</dbReference>
<dbReference type="Proteomes" id="UP000217736">
    <property type="component" value="Chromosome"/>
</dbReference>
<evidence type="ECO:0000313" key="2">
    <source>
        <dbReference type="Proteomes" id="UP000217736"/>
    </source>
</evidence>
<gene>
    <name evidence="1" type="ORF">MSG_01086</name>
</gene>
<keyword evidence="2" id="KW-1185">Reference proteome</keyword>
<evidence type="ECO:0000313" key="1">
    <source>
        <dbReference type="EMBL" id="BAX91245.1"/>
    </source>
</evidence>
<dbReference type="OrthoDB" id="4419061at2"/>